<keyword evidence="2" id="KW-1185">Reference proteome</keyword>
<sequence>MESVPVTWAQHQRAAALRAWRERKRKPFPTSDGLLLDTRGLILAASPRTSTKP</sequence>
<dbReference type="Proteomes" id="UP000002139">
    <property type="component" value="Chromosome"/>
</dbReference>
<proteinExistence type="predicted"/>
<dbReference type="AlphaFoldDB" id="A9GNE1"/>
<evidence type="ECO:0000313" key="1">
    <source>
        <dbReference type="EMBL" id="CAN93569.1"/>
    </source>
</evidence>
<gene>
    <name evidence="1" type="ordered locus">sce3410</name>
</gene>
<dbReference type="EMBL" id="AM746676">
    <property type="protein sequence ID" value="CAN93569.1"/>
    <property type="molecule type" value="Genomic_DNA"/>
</dbReference>
<dbReference type="KEGG" id="scl:sce3410"/>
<organism evidence="1 2">
    <name type="scientific">Sorangium cellulosum (strain So ce56)</name>
    <name type="common">Polyangium cellulosum (strain So ce56)</name>
    <dbReference type="NCBI Taxonomy" id="448385"/>
    <lineage>
        <taxon>Bacteria</taxon>
        <taxon>Pseudomonadati</taxon>
        <taxon>Myxococcota</taxon>
        <taxon>Polyangia</taxon>
        <taxon>Polyangiales</taxon>
        <taxon>Polyangiaceae</taxon>
        <taxon>Sorangium</taxon>
    </lineage>
</organism>
<name>A9GNE1_SORC5</name>
<dbReference type="HOGENOM" id="CLU_3066281_0_0_7"/>
<reference evidence="1 2" key="1">
    <citation type="journal article" date="2007" name="Nat. Biotechnol.">
        <title>Complete genome sequence of the myxobacterium Sorangium cellulosum.</title>
        <authorList>
            <person name="Schneiker S."/>
            <person name="Perlova O."/>
            <person name="Kaiser O."/>
            <person name="Gerth K."/>
            <person name="Alici A."/>
            <person name="Altmeyer M.O."/>
            <person name="Bartels D."/>
            <person name="Bekel T."/>
            <person name="Beyer S."/>
            <person name="Bode E."/>
            <person name="Bode H.B."/>
            <person name="Bolten C.J."/>
            <person name="Choudhuri J.V."/>
            <person name="Doss S."/>
            <person name="Elnakady Y.A."/>
            <person name="Frank B."/>
            <person name="Gaigalat L."/>
            <person name="Goesmann A."/>
            <person name="Groeger C."/>
            <person name="Gross F."/>
            <person name="Jelsbak L."/>
            <person name="Jelsbak L."/>
            <person name="Kalinowski J."/>
            <person name="Kegler C."/>
            <person name="Knauber T."/>
            <person name="Konietzny S."/>
            <person name="Kopp M."/>
            <person name="Krause L."/>
            <person name="Krug D."/>
            <person name="Linke B."/>
            <person name="Mahmud T."/>
            <person name="Martinez-Arias R."/>
            <person name="McHardy A.C."/>
            <person name="Merai M."/>
            <person name="Meyer F."/>
            <person name="Mormann S."/>
            <person name="Munoz-Dorado J."/>
            <person name="Perez J."/>
            <person name="Pradella S."/>
            <person name="Rachid S."/>
            <person name="Raddatz G."/>
            <person name="Rosenau F."/>
            <person name="Rueckert C."/>
            <person name="Sasse F."/>
            <person name="Scharfe M."/>
            <person name="Schuster S.C."/>
            <person name="Suen G."/>
            <person name="Treuner-Lange A."/>
            <person name="Velicer G.J."/>
            <person name="Vorholter F.-J."/>
            <person name="Weissman K.J."/>
            <person name="Welch R.D."/>
            <person name="Wenzel S.C."/>
            <person name="Whitworth D.E."/>
            <person name="Wilhelm S."/>
            <person name="Wittmann C."/>
            <person name="Bloecker H."/>
            <person name="Puehler A."/>
            <person name="Mueller R."/>
        </authorList>
    </citation>
    <scope>NUCLEOTIDE SEQUENCE [LARGE SCALE GENOMIC DNA]</scope>
    <source>
        <strain evidence="2">So ce56</strain>
    </source>
</reference>
<evidence type="ECO:0000313" key="2">
    <source>
        <dbReference type="Proteomes" id="UP000002139"/>
    </source>
</evidence>
<accession>A9GNE1</accession>
<protein>
    <submittedName>
        <fullName evidence="1">Uncharacterized protein</fullName>
    </submittedName>
</protein>